<keyword evidence="2" id="KW-1133">Transmembrane helix</keyword>
<evidence type="ECO:0000313" key="4">
    <source>
        <dbReference type="EMBL" id="KIP10980.1"/>
    </source>
</evidence>
<gene>
    <name evidence="4" type="ORF">PHLGIDRAFT_125118</name>
</gene>
<feature type="compositionally biased region" description="Low complexity" evidence="1">
    <location>
        <begin position="63"/>
        <end position="82"/>
    </location>
</feature>
<protein>
    <submittedName>
        <fullName evidence="4">Uncharacterized protein</fullName>
    </submittedName>
</protein>
<sequence>MAISLLHRLYSIFMFFALMTSTLSQTVTTTDALGETIVADVTVDPNLGLPTTIVLETLTDGGLPTSLPTTSSTPLTSTTTPATATPVVVTPATTPDQVGPVGAPPTTTGDGPTVYTYTTTNPNGATIAVIDTFTPVYAPSTPFTPATTGTIWDFSSYVAAAGTNTATSNLVSGSLLRMKMSGTLAGLSAGFVVGILTGAWVAFA</sequence>
<keyword evidence="2" id="KW-0472">Membrane</keyword>
<proteinExistence type="predicted"/>
<accession>A0A0C3SEV2</accession>
<keyword evidence="3" id="KW-0732">Signal</keyword>
<organism evidence="4 5">
    <name type="scientific">Phlebiopsis gigantea (strain 11061_1 CR5-6)</name>
    <name type="common">White-rot fungus</name>
    <name type="synonym">Peniophora gigantea</name>
    <dbReference type="NCBI Taxonomy" id="745531"/>
    <lineage>
        <taxon>Eukaryota</taxon>
        <taxon>Fungi</taxon>
        <taxon>Dikarya</taxon>
        <taxon>Basidiomycota</taxon>
        <taxon>Agaricomycotina</taxon>
        <taxon>Agaricomycetes</taxon>
        <taxon>Polyporales</taxon>
        <taxon>Phanerochaetaceae</taxon>
        <taxon>Phlebiopsis</taxon>
    </lineage>
</organism>
<reference evidence="4 5" key="1">
    <citation type="journal article" date="2014" name="PLoS Genet.">
        <title>Analysis of the Phlebiopsis gigantea genome, transcriptome and secretome provides insight into its pioneer colonization strategies of wood.</title>
        <authorList>
            <person name="Hori C."/>
            <person name="Ishida T."/>
            <person name="Igarashi K."/>
            <person name="Samejima M."/>
            <person name="Suzuki H."/>
            <person name="Master E."/>
            <person name="Ferreira P."/>
            <person name="Ruiz-Duenas F.J."/>
            <person name="Held B."/>
            <person name="Canessa P."/>
            <person name="Larrondo L.F."/>
            <person name="Schmoll M."/>
            <person name="Druzhinina I.S."/>
            <person name="Kubicek C.P."/>
            <person name="Gaskell J.A."/>
            <person name="Kersten P."/>
            <person name="St John F."/>
            <person name="Glasner J."/>
            <person name="Sabat G."/>
            <person name="Splinter BonDurant S."/>
            <person name="Syed K."/>
            <person name="Yadav J."/>
            <person name="Mgbeahuruike A.C."/>
            <person name="Kovalchuk A."/>
            <person name="Asiegbu F.O."/>
            <person name="Lackner G."/>
            <person name="Hoffmeister D."/>
            <person name="Rencoret J."/>
            <person name="Gutierrez A."/>
            <person name="Sun H."/>
            <person name="Lindquist E."/>
            <person name="Barry K."/>
            <person name="Riley R."/>
            <person name="Grigoriev I.V."/>
            <person name="Henrissat B."/>
            <person name="Kues U."/>
            <person name="Berka R.M."/>
            <person name="Martinez A.T."/>
            <person name="Covert S.F."/>
            <person name="Blanchette R.A."/>
            <person name="Cullen D."/>
        </authorList>
    </citation>
    <scope>NUCLEOTIDE SEQUENCE [LARGE SCALE GENOMIC DNA]</scope>
    <source>
        <strain evidence="4 5">11061_1 CR5-6</strain>
    </source>
</reference>
<name>A0A0C3SEV2_PHLG1</name>
<dbReference type="EMBL" id="KN840449">
    <property type="protein sequence ID" value="KIP10980.1"/>
    <property type="molecule type" value="Genomic_DNA"/>
</dbReference>
<dbReference type="OrthoDB" id="3257429at2759"/>
<keyword evidence="5" id="KW-1185">Reference proteome</keyword>
<dbReference type="AlphaFoldDB" id="A0A0C3SEV2"/>
<evidence type="ECO:0000313" key="5">
    <source>
        <dbReference type="Proteomes" id="UP000053257"/>
    </source>
</evidence>
<dbReference type="HOGENOM" id="CLU_116397_0_0_1"/>
<feature type="region of interest" description="Disordered" evidence="1">
    <location>
        <begin position="62"/>
        <end position="82"/>
    </location>
</feature>
<feature type="signal peptide" evidence="3">
    <location>
        <begin position="1"/>
        <end position="24"/>
    </location>
</feature>
<evidence type="ECO:0000256" key="3">
    <source>
        <dbReference type="SAM" id="SignalP"/>
    </source>
</evidence>
<feature type="chain" id="PRO_5002169607" evidence="3">
    <location>
        <begin position="25"/>
        <end position="204"/>
    </location>
</feature>
<evidence type="ECO:0000256" key="2">
    <source>
        <dbReference type="SAM" id="Phobius"/>
    </source>
</evidence>
<feature type="transmembrane region" description="Helical" evidence="2">
    <location>
        <begin position="184"/>
        <end position="203"/>
    </location>
</feature>
<dbReference type="Proteomes" id="UP000053257">
    <property type="component" value="Unassembled WGS sequence"/>
</dbReference>
<evidence type="ECO:0000256" key="1">
    <source>
        <dbReference type="SAM" id="MobiDB-lite"/>
    </source>
</evidence>
<keyword evidence="2" id="KW-0812">Transmembrane</keyword>